<evidence type="ECO:0000313" key="3">
    <source>
        <dbReference type="Proteomes" id="UP001385951"/>
    </source>
</evidence>
<feature type="region of interest" description="Disordered" evidence="1">
    <location>
        <begin position="50"/>
        <end position="74"/>
    </location>
</feature>
<dbReference type="EMBL" id="JASBNA010000006">
    <property type="protein sequence ID" value="KAK7690732.1"/>
    <property type="molecule type" value="Genomic_DNA"/>
</dbReference>
<sequence length="1063" mass="121879">MWRWCQQLVRSTILRIPTLSHPRLHSKSSSRLTPVIDNYLGTLGSRIDTSRQGVSYPTTQRTSESPTQHSPNLNWETKGGSLISSFLNTIGVLEATPKRRTLLDPTLPKVVARRKSRTLKKFDALACSISSTPEDHATVVALKRFLAGGLHSSTSTKITPSNIRALFYSLKERSLLHHLLDEDITKLIALFGFLSIRRLVLSEGDMSQHPFLADSIFRLCRNMRKETRVYWDFVGMLGREKTKLGMSLSHSDRYWLMKGKLADVVNGSHAKNNPAEVSNATKQSMHWARVHYRSIASLYSHPEIHLPFFRALLSFGLVDEAVFRWTEMMKTQDCIPLVLRDFVWKILLEAGETMSSESKERLLQSVMLPLIGSTRPDAAILSLPDPPDTFQNHDASWQLSDLTKLILSYVTDPHTPPMHAPLSQWVSRVVNQNMLSPLDTETVYENLYFLALVTAPTSVLLSAQTPPLTSTSNISDFRLMCALVLCERIVGMQGRVATPLHEDVIDQLRPVVSHLWNAWHLRQHAFPPVVNMALLTSFTYLAGRIKQTQLLTSCIHEVVTLPKSIFTEPQYSLNVCHLIAEMAIARILHGEPIPVVINSIREYLEILGNAAEAISIVVARFCNIQPQLADQIELIARQSRLKLTAEAHRKISLALARQGKASLAYSHVREGDLSKKQKAQVFEAIAKGINTHKVSLDWELAGVLAADMRRTFRRYLPSLGSWKDLQETLWVIIDAGRPQEAVSIVRGIGVLKKDYFEPAFITKLIRTLTHRRYFQLSRIIFITFRQQHPSLAGGWYDFLLRKFHQAGAHDQWKILRKYRWTLPNRDVWNDLLYGQVHRRRGDVRRLASIAQSDAVPLRYHARWMKVMLNARVRRKSRMLYYHNQARYTPRLRSRMANDLIESIFRSNTNHPRSRLRIVLETMEEVRAHSEFTPDRVTFNIIMKGLLRLDRDFDARAIRTLFNHVIRSGYPNGGLGKAGHPVFLHDTEDALRLIKRFQVPVPDEKLSYERHVQPLYRMFVSALYVRGDIFGARKVLRVLKRVRAHEKGRKRRRWISQLKVSEAS</sequence>
<protein>
    <submittedName>
        <fullName evidence="2">Uncharacterized protein</fullName>
    </submittedName>
</protein>
<proteinExistence type="predicted"/>
<evidence type="ECO:0000313" key="2">
    <source>
        <dbReference type="EMBL" id="KAK7690732.1"/>
    </source>
</evidence>
<gene>
    <name evidence="2" type="ORF">QCA50_005831</name>
</gene>
<dbReference type="Proteomes" id="UP001385951">
    <property type="component" value="Unassembled WGS sequence"/>
</dbReference>
<reference evidence="2 3" key="1">
    <citation type="submission" date="2022-09" db="EMBL/GenBank/DDBJ databases">
        <authorList>
            <person name="Palmer J.M."/>
        </authorList>
    </citation>
    <scope>NUCLEOTIDE SEQUENCE [LARGE SCALE GENOMIC DNA]</scope>
    <source>
        <strain evidence="2 3">DSM 7382</strain>
    </source>
</reference>
<accession>A0AAW0GLC3</accession>
<evidence type="ECO:0000256" key="1">
    <source>
        <dbReference type="SAM" id="MobiDB-lite"/>
    </source>
</evidence>
<keyword evidence="3" id="KW-1185">Reference proteome</keyword>
<dbReference type="AlphaFoldDB" id="A0AAW0GLC3"/>
<comment type="caution">
    <text evidence="2">The sequence shown here is derived from an EMBL/GenBank/DDBJ whole genome shotgun (WGS) entry which is preliminary data.</text>
</comment>
<organism evidence="2 3">
    <name type="scientific">Cerrena zonata</name>
    <dbReference type="NCBI Taxonomy" id="2478898"/>
    <lineage>
        <taxon>Eukaryota</taxon>
        <taxon>Fungi</taxon>
        <taxon>Dikarya</taxon>
        <taxon>Basidiomycota</taxon>
        <taxon>Agaricomycotina</taxon>
        <taxon>Agaricomycetes</taxon>
        <taxon>Polyporales</taxon>
        <taxon>Cerrenaceae</taxon>
        <taxon>Cerrena</taxon>
    </lineage>
</organism>
<name>A0AAW0GLC3_9APHY</name>